<proteinExistence type="predicted"/>
<reference evidence="8 9" key="1">
    <citation type="submission" date="2019-07" db="EMBL/GenBank/DDBJ databases">
        <title>Genome sequencing of lignin-degrading bacterial isolates.</title>
        <authorList>
            <person name="Gladden J."/>
        </authorList>
    </citation>
    <scope>NUCLEOTIDE SEQUENCE [LARGE SCALE GENOMIC DNA]</scope>
    <source>
        <strain evidence="8 9">J45</strain>
    </source>
</reference>
<dbReference type="SUPFAM" id="SSF54373">
    <property type="entry name" value="FAD-linked reductases, C-terminal domain"/>
    <property type="match status" value="1"/>
</dbReference>
<evidence type="ECO:0000256" key="1">
    <source>
        <dbReference type="ARBA" id="ARBA00001974"/>
    </source>
</evidence>
<dbReference type="Gene3D" id="3.50.50.60">
    <property type="entry name" value="FAD/NAD(P)-binding domain"/>
    <property type="match status" value="1"/>
</dbReference>
<dbReference type="InterPro" id="IPR050493">
    <property type="entry name" value="FAD-dep_Monooxygenase_BioMet"/>
</dbReference>
<comment type="caution">
    <text evidence="8">The sequence shown here is derived from an EMBL/GenBank/DDBJ whole genome shotgun (WGS) entry which is preliminary data.</text>
</comment>
<protein>
    <submittedName>
        <fullName evidence="8">Salicylate hydroxylase</fullName>
    </submittedName>
</protein>
<dbReference type="Pfam" id="PF01494">
    <property type="entry name" value="FAD_binding_3"/>
    <property type="match status" value="1"/>
</dbReference>
<dbReference type="EMBL" id="VLJT01000027">
    <property type="protein sequence ID" value="TWH16105.1"/>
    <property type="molecule type" value="Genomic_DNA"/>
</dbReference>
<dbReference type="SUPFAM" id="SSF51905">
    <property type="entry name" value="FAD/NAD(P)-binding domain"/>
    <property type="match status" value="1"/>
</dbReference>
<dbReference type="PRINTS" id="PR00420">
    <property type="entry name" value="RNGMNOXGNASE"/>
</dbReference>
<comment type="cofactor">
    <cofactor evidence="1">
        <name>FAD</name>
        <dbReference type="ChEBI" id="CHEBI:57692"/>
    </cofactor>
</comment>
<keyword evidence="2" id="KW-0285">Flavoprotein</keyword>
<dbReference type="PANTHER" id="PTHR13789">
    <property type="entry name" value="MONOOXYGENASE"/>
    <property type="match status" value="1"/>
</dbReference>
<name>A0A562E270_RHORH</name>
<evidence type="ECO:0000259" key="7">
    <source>
        <dbReference type="Pfam" id="PF01494"/>
    </source>
</evidence>
<sequence length="430" mass="47025">MSNHIHSVVIAGGGLGGLTAAYLLRNVGMKVTVLEAAKELGEVGAGIQTAPNASRILINAGLLPQLAKIKTVPTDQVRRRWSDGKILASRPLGDSLWQEFGAPYWHFHRADLHGMLVDVCSDPALPGPVVDLHVASKVVSADRSDPARPAAITEDGRRYEGDVLIGADGVRSRVRASLGMSEDDLLFSGQMVYRAMVPGEKLKADPETRFLWDQFHSTMWYGPGKHLVHYFIREGEYLNVAAACASDVDLDEGWTEETTAQDFIDAFDGWDSRLTSILEKAEGPILKWALFAHRQNPVWVQGHVGLLGDAAHAMVPFQAQGASQAIEDAAILAEELAVVDKAGIATALLRYGAKRAKRAGMVQEASAQNAHLYQLPDGPEQQLRDEKLAKFEGESDISYEWLWSGKHEPMTPGYSFSKGDRPALARWQDE</sequence>
<evidence type="ECO:0000256" key="2">
    <source>
        <dbReference type="ARBA" id="ARBA00022630"/>
    </source>
</evidence>
<dbReference type="GO" id="GO:0071949">
    <property type="term" value="F:FAD binding"/>
    <property type="evidence" value="ECO:0007669"/>
    <property type="project" value="InterPro"/>
</dbReference>
<evidence type="ECO:0000256" key="3">
    <source>
        <dbReference type="ARBA" id="ARBA00022827"/>
    </source>
</evidence>
<keyword evidence="4" id="KW-0560">Oxidoreductase</keyword>
<dbReference type="RefSeq" id="WP_261379951.1">
    <property type="nucleotide sequence ID" value="NZ_VLJT01000027.1"/>
</dbReference>
<feature type="domain" description="FAD-binding" evidence="7">
    <location>
        <begin position="7"/>
        <end position="362"/>
    </location>
</feature>
<keyword evidence="3" id="KW-0274">FAD</keyword>
<dbReference type="InterPro" id="IPR036188">
    <property type="entry name" value="FAD/NAD-bd_sf"/>
</dbReference>
<organism evidence="8 9">
    <name type="scientific">Rhodococcus rhodochrous J45</name>
    <dbReference type="NCBI Taxonomy" id="935266"/>
    <lineage>
        <taxon>Bacteria</taxon>
        <taxon>Bacillati</taxon>
        <taxon>Actinomycetota</taxon>
        <taxon>Actinomycetes</taxon>
        <taxon>Mycobacteriales</taxon>
        <taxon>Nocardiaceae</taxon>
        <taxon>Rhodococcus</taxon>
    </lineage>
</organism>
<keyword evidence="5" id="KW-0503">Monooxygenase</keyword>
<dbReference type="InterPro" id="IPR002938">
    <property type="entry name" value="FAD-bd"/>
</dbReference>
<evidence type="ECO:0000313" key="9">
    <source>
        <dbReference type="Proteomes" id="UP000317573"/>
    </source>
</evidence>
<evidence type="ECO:0000256" key="6">
    <source>
        <dbReference type="SAM" id="MobiDB-lite"/>
    </source>
</evidence>
<dbReference type="GO" id="GO:0004497">
    <property type="term" value="F:monooxygenase activity"/>
    <property type="evidence" value="ECO:0007669"/>
    <property type="project" value="UniProtKB-KW"/>
</dbReference>
<gene>
    <name evidence="8" type="ORF">L618_002900000410</name>
</gene>
<dbReference type="PANTHER" id="PTHR13789:SF318">
    <property type="entry name" value="GERANYLGERANYL DIPHOSPHATE REDUCTASE"/>
    <property type="match status" value="1"/>
</dbReference>
<dbReference type="AlphaFoldDB" id="A0A562E270"/>
<accession>A0A562E270</accession>
<evidence type="ECO:0000256" key="5">
    <source>
        <dbReference type="ARBA" id="ARBA00023033"/>
    </source>
</evidence>
<evidence type="ECO:0000256" key="4">
    <source>
        <dbReference type="ARBA" id="ARBA00023002"/>
    </source>
</evidence>
<dbReference type="Proteomes" id="UP000317573">
    <property type="component" value="Unassembled WGS sequence"/>
</dbReference>
<feature type="region of interest" description="Disordered" evidence="6">
    <location>
        <begin position="410"/>
        <end position="430"/>
    </location>
</feature>
<feature type="compositionally biased region" description="Basic and acidic residues" evidence="6">
    <location>
        <begin position="418"/>
        <end position="430"/>
    </location>
</feature>
<evidence type="ECO:0000313" key="8">
    <source>
        <dbReference type="EMBL" id="TWH16105.1"/>
    </source>
</evidence>